<evidence type="ECO:0000256" key="6">
    <source>
        <dbReference type="SAM" id="MobiDB-lite"/>
    </source>
</evidence>
<proteinExistence type="inferred from homology"/>
<evidence type="ECO:0000256" key="2">
    <source>
        <dbReference type="ARBA" id="ARBA00010617"/>
    </source>
</evidence>
<keyword evidence="4" id="KW-0479">Metal-binding</keyword>
<comment type="similarity">
    <text evidence="2">Belongs to the cytochrome P450 family.</text>
</comment>
<dbReference type="InterPro" id="IPR050121">
    <property type="entry name" value="Cytochrome_P450_monoxygenase"/>
</dbReference>
<keyword evidence="5" id="KW-0408">Iron</keyword>
<dbReference type="GO" id="GO:0005506">
    <property type="term" value="F:iron ion binding"/>
    <property type="evidence" value="ECO:0007669"/>
    <property type="project" value="InterPro"/>
</dbReference>
<dbReference type="PANTHER" id="PTHR24305">
    <property type="entry name" value="CYTOCHROME P450"/>
    <property type="match status" value="1"/>
</dbReference>
<evidence type="ECO:0000313" key="8">
    <source>
        <dbReference type="Proteomes" id="UP001276659"/>
    </source>
</evidence>
<dbReference type="InterPro" id="IPR001128">
    <property type="entry name" value="Cyt_P450"/>
</dbReference>
<evidence type="ECO:0000313" key="7">
    <source>
        <dbReference type="EMBL" id="KAK3176154.1"/>
    </source>
</evidence>
<evidence type="ECO:0000256" key="5">
    <source>
        <dbReference type="ARBA" id="ARBA00023004"/>
    </source>
</evidence>
<accession>A0AAD9ZGD9</accession>
<reference evidence="7" key="1">
    <citation type="submission" date="2022-11" db="EMBL/GenBank/DDBJ databases">
        <title>Chromosomal genome sequence assembly and mating type (MAT) locus characterization of the leprose asexual lichenized fungus Lepraria neglecta (Nyl.) Erichsen.</title>
        <authorList>
            <person name="Allen J.L."/>
            <person name="Pfeffer B."/>
        </authorList>
    </citation>
    <scope>NUCLEOTIDE SEQUENCE</scope>
    <source>
        <strain evidence="7">Allen 5258</strain>
    </source>
</reference>
<dbReference type="GO" id="GO:0004497">
    <property type="term" value="F:monooxygenase activity"/>
    <property type="evidence" value="ECO:0007669"/>
    <property type="project" value="InterPro"/>
</dbReference>
<evidence type="ECO:0000256" key="4">
    <source>
        <dbReference type="ARBA" id="ARBA00022723"/>
    </source>
</evidence>
<keyword evidence="3" id="KW-0349">Heme</keyword>
<dbReference type="InterPro" id="IPR036396">
    <property type="entry name" value="Cyt_P450_sf"/>
</dbReference>
<dbReference type="EMBL" id="JASNWA010000004">
    <property type="protein sequence ID" value="KAK3176154.1"/>
    <property type="molecule type" value="Genomic_DNA"/>
</dbReference>
<comment type="caution">
    <text evidence="7">The sequence shown here is derived from an EMBL/GenBank/DDBJ whole genome shotgun (WGS) entry which is preliminary data.</text>
</comment>
<dbReference type="PANTHER" id="PTHR24305:SF210">
    <property type="entry name" value="CYTOCHROME P450 MONOOXYGENASE ASQL-RELATED"/>
    <property type="match status" value="1"/>
</dbReference>
<evidence type="ECO:0000256" key="1">
    <source>
        <dbReference type="ARBA" id="ARBA00001971"/>
    </source>
</evidence>
<gene>
    <name evidence="7" type="ORF">OEA41_007476</name>
</gene>
<dbReference type="AlphaFoldDB" id="A0AAD9ZGD9"/>
<organism evidence="7 8">
    <name type="scientific">Lepraria neglecta</name>
    <dbReference type="NCBI Taxonomy" id="209136"/>
    <lineage>
        <taxon>Eukaryota</taxon>
        <taxon>Fungi</taxon>
        <taxon>Dikarya</taxon>
        <taxon>Ascomycota</taxon>
        <taxon>Pezizomycotina</taxon>
        <taxon>Lecanoromycetes</taxon>
        <taxon>OSLEUM clade</taxon>
        <taxon>Lecanoromycetidae</taxon>
        <taxon>Lecanorales</taxon>
        <taxon>Lecanorineae</taxon>
        <taxon>Stereocaulaceae</taxon>
        <taxon>Lepraria</taxon>
    </lineage>
</organism>
<comment type="cofactor">
    <cofactor evidence="1">
        <name>heme</name>
        <dbReference type="ChEBI" id="CHEBI:30413"/>
    </cofactor>
</comment>
<dbReference type="GO" id="GO:0020037">
    <property type="term" value="F:heme binding"/>
    <property type="evidence" value="ECO:0007669"/>
    <property type="project" value="InterPro"/>
</dbReference>
<name>A0AAD9ZGD9_9LECA</name>
<keyword evidence="8" id="KW-1185">Reference proteome</keyword>
<dbReference type="Gene3D" id="1.10.630.10">
    <property type="entry name" value="Cytochrome P450"/>
    <property type="match status" value="1"/>
</dbReference>
<protein>
    <submittedName>
        <fullName evidence="7">Uncharacterized protein</fullName>
    </submittedName>
</protein>
<dbReference type="Pfam" id="PF00067">
    <property type="entry name" value="p450"/>
    <property type="match status" value="1"/>
</dbReference>
<dbReference type="GO" id="GO:0016705">
    <property type="term" value="F:oxidoreductase activity, acting on paired donors, with incorporation or reduction of molecular oxygen"/>
    <property type="evidence" value="ECO:0007669"/>
    <property type="project" value="InterPro"/>
</dbReference>
<dbReference type="Proteomes" id="UP001276659">
    <property type="component" value="Unassembled WGS sequence"/>
</dbReference>
<dbReference type="SUPFAM" id="SSF48264">
    <property type="entry name" value="Cytochrome P450"/>
    <property type="match status" value="1"/>
</dbReference>
<evidence type="ECO:0000256" key="3">
    <source>
        <dbReference type="ARBA" id="ARBA00022617"/>
    </source>
</evidence>
<feature type="region of interest" description="Disordered" evidence="6">
    <location>
        <begin position="81"/>
        <end position="102"/>
    </location>
</feature>
<sequence length="301" mass="34789">MDTDRLCRTLFGLPGLMLGSLHPLAKYTGAKLARATTLPYPYSMCTGHVTQWVQSLHEIPRGRQNQTQRALLHYRKSLERHIPTPPRAPRLSESGPNRASERVPFHLDGQRKLITHAFSERALKQQEPLLQFYIHPLIGKLHAKIEAGELVADLAEWYNYTLFDIIGELAYGQPFLNLENQADQLWISSVMGGIRLAVRLMQIGAFIPLEYILWLLPKSFMAQRLAIFEFTQNRVSERLALETDKPNIMSYIIRHNNEDTAKTILNFDMEPVDHEKDWADRDVYLLYQKPPLNILLVPRQR</sequence>